<evidence type="ECO:0000313" key="1">
    <source>
        <dbReference type="EMBL" id="CAH7666135.1"/>
    </source>
</evidence>
<dbReference type="EMBL" id="CALTRL010000057">
    <property type="protein sequence ID" value="CAH7666135.1"/>
    <property type="molecule type" value="Genomic_DNA"/>
</dbReference>
<name>A0AAV0AHE1_PHAPC</name>
<reference evidence="1" key="1">
    <citation type="submission" date="2022-06" db="EMBL/GenBank/DDBJ databases">
        <authorList>
            <consortium name="SYNGENTA / RWTH Aachen University"/>
        </authorList>
    </citation>
    <scope>NUCLEOTIDE SEQUENCE</scope>
</reference>
<dbReference type="AlphaFoldDB" id="A0AAV0AHE1"/>
<sequence>MSSENERLYSSEDEDRHPRKFFKTKSTHNICHPSFLAGNSQQAWGIVNNPAQNKYLADSTHTNQDIFLNPTSNFSKEPLDVLDDDPFELLIQTLEAQLEIQPGYKNVESYTKGTDSKSRVIGNSLFSLAMILKNTLVQEGNPEQQIPRLIELAKLLLEWAAPKGTSYSNK</sequence>
<keyword evidence="2" id="KW-1185">Reference proteome</keyword>
<gene>
    <name evidence="1" type="ORF">PPACK8108_LOCUS467</name>
</gene>
<evidence type="ECO:0000313" key="2">
    <source>
        <dbReference type="Proteomes" id="UP001153365"/>
    </source>
</evidence>
<proteinExistence type="predicted"/>
<comment type="caution">
    <text evidence="1">The sequence shown here is derived from an EMBL/GenBank/DDBJ whole genome shotgun (WGS) entry which is preliminary data.</text>
</comment>
<dbReference type="Proteomes" id="UP001153365">
    <property type="component" value="Unassembled WGS sequence"/>
</dbReference>
<protein>
    <submittedName>
        <fullName evidence="1">Uncharacterized protein</fullName>
    </submittedName>
</protein>
<organism evidence="1 2">
    <name type="scientific">Phakopsora pachyrhizi</name>
    <name type="common">Asian soybean rust disease fungus</name>
    <dbReference type="NCBI Taxonomy" id="170000"/>
    <lineage>
        <taxon>Eukaryota</taxon>
        <taxon>Fungi</taxon>
        <taxon>Dikarya</taxon>
        <taxon>Basidiomycota</taxon>
        <taxon>Pucciniomycotina</taxon>
        <taxon>Pucciniomycetes</taxon>
        <taxon>Pucciniales</taxon>
        <taxon>Phakopsoraceae</taxon>
        <taxon>Phakopsora</taxon>
    </lineage>
</organism>
<accession>A0AAV0AHE1</accession>